<dbReference type="RefSeq" id="WP_201348047.1">
    <property type="nucleotide sequence ID" value="NZ_AP014546.1"/>
</dbReference>
<proteinExistence type="predicted"/>
<dbReference type="AlphaFoldDB" id="A0A7R6PEA0"/>
<evidence type="ECO:0000313" key="1">
    <source>
        <dbReference type="EMBL" id="BBB30894.1"/>
    </source>
</evidence>
<evidence type="ECO:0000313" key="2">
    <source>
        <dbReference type="Proteomes" id="UP000595332"/>
    </source>
</evidence>
<dbReference type="EMBL" id="AP014546">
    <property type="protein sequence ID" value="BBB30894.1"/>
    <property type="molecule type" value="Genomic_DNA"/>
</dbReference>
<name>A0A7R6PEA0_9GAMM</name>
<sequence length="86" mass="9810">MNDGTVKVGDWISVGPNRINAYVFHVWSPTEVAAGYHQNNFKAIKDDFIWDGEQWKFKYDTPCGSYLRGADEAIVKNGPFHNSHHI</sequence>
<dbReference type="KEGG" id="njp:NEJAP_2954"/>
<keyword evidence="2" id="KW-1185">Reference proteome</keyword>
<gene>
    <name evidence="1" type="ORF">NEJAP_2954</name>
</gene>
<dbReference type="Proteomes" id="UP000595332">
    <property type="component" value="Chromosome"/>
</dbReference>
<protein>
    <submittedName>
        <fullName evidence="1">Uncharacterized protein</fullName>
    </submittedName>
</protein>
<reference evidence="1 2" key="1">
    <citation type="journal article" date="2008" name="Int. J. Syst. Evol. Microbiol.">
        <title>Neptunomonas japonica sp. nov., an Osedax japonicus symbiont-like bacterium isolated from sediment adjacent to sperm whale carcasses off Kagoshima, Japan.</title>
        <authorList>
            <person name="Miyazaki M."/>
            <person name="Nogi Y."/>
            <person name="Fujiwara Y."/>
            <person name="Kawato M."/>
            <person name="Kubokawa K."/>
            <person name="Horikoshi K."/>
        </authorList>
    </citation>
    <scope>NUCLEOTIDE SEQUENCE [LARGE SCALE GENOMIC DNA]</scope>
    <source>
        <strain evidence="1 2">JAMM 1380</strain>
    </source>
</reference>
<organism evidence="1 2">
    <name type="scientific">Neptunomonas japonica JAMM 1380</name>
    <dbReference type="NCBI Taxonomy" id="1441457"/>
    <lineage>
        <taxon>Bacteria</taxon>
        <taxon>Pseudomonadati</taxon>
        <taxon>Pseudomonadota</taxon>
        <taxon>Gammaproteobacteria</taxon>
        <taxon>Oceanospirillales</taxon>
        <taxon>Oceanospirillaceae</taxon>
        <taxon>Neptunomonas</taxon>
    </lineage>
</organism>
<accession>A0A7R6PEA0</accession>